<keyword evidence="2" id="KW-0235">DNA replication</keyword>
<dbReference type="InterPro" id="IPR003959">
    <property type="entry name" value="ATPase_AAA_core"/>
</dbReference>
<evidence type="ECO:0000256" key="3">
    <source>
        <dbReference type="ARBA" id="ARBA00022723"/>
    </source>
</evidence>
<evidence type="ECO:0000256" key="1">
    <source>
        <dbReference type="ARBA" id="ARBA00008959"/>
    </source>
</evidence>
<evidence type="ECO:0000313" key="13">
    <source>
        <dbReference type="EMBL" id="TGZ81255.1"/>
    </source>
</evidence>
<dbReference type="Gene3D" id="1.10.8.60">
    <property type="match status" value="1"/>
</dbReference>
<dbReference type="Pfam" id="PF16193">
    <property type="entry name" value="AAA_assoc_2"/>
    <property type="match status" value="1"/>
</dbReference>
<dbReference type="InterPro" id="IPR003593">
    <property type="entry name" value="AAA+_ATPase"/>
</dbReference>
<keyword evidence="7" id="KW-0862">Zinc</keyword>
<dbReference type="FunFam" id="1.20.272.10:FF:000001">
    <property type="entry name" value="Putative AAA family ATPase"/>
    <property type="match status" value="1"/>
</dbReference>
<keyword evidence="4" id="KW-0547">Nucleotide-binding</keyword>
<evidence type="ECO:0000256" key="9">
    <source>
        <dbReference type="ARBA" id="ARBA00023204"/>
    </source>
</evidence>
<keyword evidence="5" id="KW-0227">DNA damage</keyword>
<dbReference type="Gene3D" id="1.20.272.10">
    <property type="match status" value="1"/>
</dbReference>
<keyword evidence="13" id="KW-0378">Hydrolase</keyword>
<feature type="compositionally biased region" description="Polar residues" evidence="10">
    <location>
        <begin position="86"/>
        <end position="112"/>
    </location>
</feature>
<dbReference type="InterPro" id="IPR027417">
    <property type="entry name" value="P-loop_NTPase"/>
</dbReference>
<dbReference type="Gene3D" id="1.10.3710.10">
    <property type="entry name" value="DNA polymerase III clamp loader subunits, C-terminal domain"/>
    <property type="match status" value="1"/>
</dbReference>
<protein>
    <submittedName>
        <fullName evidence="13">P-loop containing nucleoside triphosphate hydrolase protein</fullName>
    </submittedName>
</protein>
<dbReference type="FunFam" id="3.40.50.300:FF:000137">
    <property type="entry name" value="Replication-associated recombination protein A"/>
    <property type="match status" value="1"/>
</dbReference>
<sequence length="552" mass="60284">MVECPICLKDVPVGSINRHLDSGCTYGLTGPAAVDSKKSDNVSIRSSPPPSTNTPAKPIASIFQQTGKSSNITQKSSQSHTRESSSPDASPSAQKRSLTDSTILTKSTSATSDPPAKRFKASEAIYEAKPLAEKMRPRTLDDMCGQELVGPNGVLRGLIEEGRVPSMILWGSAGCGKTTLARVIANTVNARFVEISATTAGVGDVKEVCSKARREITLTGRKTILFCDEIHRFSKSQQDVFLAPVESGQITLIGATTENPSFKVQSALLSRCRVFTFSKLTEPALFTILSRALDLECPPDTSTSPPTPTIPKVLDIVFLQYLSRFANGDARTALNLLELSLGLCRRNPSLTFDQLKKSLTRTILYDSTGDQHYDHISAFHKSIRGSDADAAVFWLARMLKGGEDPLFIARRMVVIASEDIGLADNTMLPLAMATMQAVQNIGMPEARINLVHCTVALAQAKKSTKAYRALNSVMEMLEDRQEVEGAPVPVHLRNAPTKFMKELGYGKEYKYNPDYKDGKVVQEYLPDEVKGSRFVDDIHLGSKIDPDLQRSR</sequence>
<dbReference type="FunFam" id="1.10.3710.10:FF:000005">
    <property type="entry name" value="AAA family ATPase, putative"/>
    <property type="match status" value="1"/>
</dbReference>
<keyword evidence="3" id="KW-0479">Metal-binding</keyword>
<keyword evidence="14" id="KW-1185">Reference proteome</keyword>
<dbReference type="InterPro" id="IPR021886">
    <property type="entry name" value="MgsA_C"/>
</dbReference>
<dbReference type="Proteomes" id="UP000298138">
    <property type="component" value="Unassembled WGS sequence"/>
</dbReference>
<dbReference type="SUPFAM" id="SSF48019">
    <property type="entry name" value="post-AAA+ oligomerization domain-like"/>
    <property type="match status" value="1"/>
</dbReference>
<dbReference type="Gene3D" id="3.40.50.300">
    <property type="entry name" value="P-loop containing nucleotide triphosphate hydrolases"/>
    <property type="match status" value="1"/>
</dbReference>
<evidence type="ECO:0000256" key="10">
    <source>
        <dbReference type="SAM" id="MobiDB-lite"/>
    </source>
</evidence>
<dbReference type="GO" id="GO:0006271">
    <property type="term" value="P:DNA strand elongation involved in DNA replication"/>
    <property type="evidence" value="ECO:0007669"/>
    <property type="project" value="UniProtKB-ARBA"/>
</dbReference>
<dbReference type="AlphaFoldDB" id="A0A4V3SIS6"/>
<dbReference type="SMART" id="SM00734">
    <property type="entry name" value="ZnF_Rad18"/>
    <property type="match status" value="1"/>
</dbReference>
<dbReference type="GO" id="GO:0005524">
    <property type="term" value="F:ATP binding"/>
    <property type="evidence" value="ECO:0007669"/>
    <property type="project" value="UniProtKB-KW"/>
</dbReference>
<dbReference type="GO" id="GO:0016887">
    <property type="term" value="F:ATP hydrolysis activity"/>
    <property type="evidence" value="ECO:0007669"/>
    <property type="project" value="InterPro"/>
</dbReference>
<dbReference type="SMART" id="SM00382">
    <property type="entry name" value="AAA"/>
    <property type="match status" value="1"/>
</dbReference>
<dbReference type="GO" id="GO:0008270">
    <property type="term" value="F:zinc ion binding"/>
    <property type="evidence" value="ECO:0007669"/>
    <property type="project" value="UniProtKB-KW"/>
</dbReference>
<evidence type="ECO:0000256" key="4">
    <source>
        <dbReference type="ARBA" id="ARBA00022741"/>
    </source>
</evidence>
<comment type="similarity">
    <text evidence="1">Belongs to the AAA ATPase family. RarA/MGS1/WRNIP1 subfamily.</text>
</comment>
<gene>
    <name evidence="13" type="ORF">EX30DRAFT_306473</name>
</gene>
<proteinExistence type="inferred from homology"/>
<dbReference type="GO" id="GO:0017116">
    <property type="term" value="F:single-stranded DNA helicase activity"/>
    <property type="evidence" value="ECO:0007669"/>
    <property type="project" value="TreeGrafter"/>
</dbReference>
<evidence type="ECO:0000259" key="12">
    <source>
        <dbReference type="SMART" id="SM00734"/>
    </source>
</evidence>
<keyword evidence="9" id="KW-0234">DNA repair</keyword>
<dbReference type="GO" id="GO:0003677">
    <property type="term" value="F:DNA binding"/>
    <property type="evidence" value="ECO:0007669"/>
    <property type="project" value="InterPro"/>
</dbReference>
<dbReference type="GO" id="GO:0008047">
    <property type="term" value="F:enzyme activator activity"/>
    <property type="evidence" value="ECO:0007669"/>
    <property type="project" value="TreeGrafter"/>
</dbReference>
<dbReference type="OrthoDB" id="10265467at2759"/>
<feature type="compositionally biased region" description="Polar residues" evidence="10">
    <location>
        <begin position="62"/>
        <end position="79"/>
    </location>
</feature>
<dbReference type="GO" id="GO:0005634">
    <property type="term" value="C:nucleus"/>
    <property type="evidence" value="ECO:0007669"/>
    <property type="project" value="TreeGrafter"/>
</dbReference>
<evidence type="ECO:0000256" key="5">
    <source>
        <dbReference type="ARBA" id="ARBA00022763"/>
    </source>
</evidence>
<dbReference type="Pfam" id="PF00004">
    <property type="entry name" value="AAA"/>
    <property type="match status" value="1"/>
</dbReference>
<feature type="region of interest" description="Disordered" evidence="10">
    <location>
        <begin position="31"/>
        <end position="118"/>
    </location>
</feature>
<evidence type="ECO:0000256" key="2">
    <source>
        <dbReference type="ARBA" id="ARBA00022705"/>
    </source>
</evidence>
<dbReference type="InterPro" id="IPR008921">
    <property type="entry name" value="DNA_pol3_clamp-load_cplx_C"/>
</dbReference>
<dbReference type="FunCoup" id="A0A4V3SIS6">
    <property type="interactions" value="808"/>
</dbReference>
<dbReference type="EMBL" id="ML220120">
    <property type="protein sequence ID" value="TGZ81255.1"/>
    <property type="molecule type" value="Genomic_DNA"/>
</dbReference>
<organism evidence="13 14">
    <name type="scientific">Ascodesmis nigricans</name>
    <dbReference type="NCBI Taxonomy" id="341454"/>
    <lineage>
        <taxon>Eukaryota</taxon>
        <taxon>Fungi</taxon>
        <taxon>Dikarya</taxon>
        <taxon>Ascomycota</taxon>
        <taxon>Pezizomycotina</taxon>
        <taxon>Pezizomycetes</taxon>
        <taxon>Pezizales</taxon>
        <taxon>Ascodesmidaceae</taxon>
        <taxon>Ascodesmis</taxon>
    </lineage>
</organism>
<accession>A0A4V3SIS6</accession>
<dbReference type="CDD" id="cd00009">
    <property type="entry name" value="AAA"/>
    <property type="match status" value="1"/>
</dbReference>
<dbReference type="InterPro" id="IPR051314">
    <property type="entry name" value="AAA_ATPase_RarA/MGS1/WRNIP1"/>
</dbReference>
<keyword evidence="8" id="KW-0067">ATP-binding</keyword>
<evidence type="ECO:0000313" key="14">
    <source>
        <dbReference type="Proteomes" id="UP000298138"/>
    </source>
</evidence>
<dbReference type="PANTHER" id="PTHR13779:SF7">
    <property type="entry name" value="ATPASE WRNIP1"/>
    <property type="match status" value="1"/>
</dbReference>
<evidence type="ECO:0000256" key="8">
    <source>
        <dbReference type="ARBA" id="ARBA00022840"/>
    </source>
</evidence>
<dbReference type="GO" id="GO:0000731">
    <property type="term" value="P:DNA synthesis involved in DNA repair"/>
    <property type="evidence" value="ECO:0007669"/>
    <property type="project" value="TreeGrafter"/>
</dbReference>
<dbReference type="STRING" id="341454.A0A4V3SIS6"/>
<evidence type="ECO:0000259" key="11">
    <source>
        <dbReference type="SMART" id="SM00382"/>
    </source>
</evidence>
<dbReference type="SUPFAM" id="SSF52540">
    <property type="entry name" value="P-loop containing nucleoside triphosphate hydrolases"/>
    <property type="match status" value="1"/>
</dbReference>
<feature type="domain" description="UBZ4-type" evidence="12">
    <location>
        <begin position="1"/>
        <end position="25"/>
    </location>
</feature>
<name>A0A4V3SIS6_9PEZI</name>
<feature type="domain" description="AAA+ ATPase" evidence="11">
    <location>
        <begin position="163"/>
        <end position="280"/>
    </location>
</feature>
<dbReference type="PANTHER" id="PTHR13779">
    <property type="entry name" value="WERNER HELICASE-INTERACTING PROTEIN 1 FAMILY MEMBER"/>
    <property type="match status" value="1"/>
</dbReference>
<dbReference type="Pfam" id="PF12002">
    <property type="entry name" value="MgsA_C"/>
    <property type="match status" value="1"/>
</dbReference>
<keyword evidence="6" id="KW-0863">Zinc-finger</keyword>
<dbReference type="InterPro" id="IPR006642">
    <property type="entry name" value="Rad18_UBZ4"/>
</dbReference>
<dbReference type="Gene3D" id="3.30.160.60">
    <property type="entry name" value="Classic Zinc Finger"/>
    <property type="match status" value="1"/>
</dbReference>
<evidence type="ECO:0000256" key="6">
    <source>
        <dbReference type="ARBA" id="ARBA00022771"/>
    </source>
</evidence>
<dbReference type="InParanoid" id="A0A4V3SIS6"/>
<reference evidence="13 14" key="1">
    <citation type="submission" date="2019-04" db="EMBL/GenBank/DDBJ databases">
        <title>Comparative genomics and transcriptomics to analyze fruiting body development in filamentous ascomycetes.</title>
        <authorList>
            <consortium name="DOE Joint Genome Institute"/>
            <person name="Lutkenhaus R."/>
            <person name="Traeger S."/>
            <person name="Breuer J."/>
            <person name="Kuo A."/>
            <person name="Lipzen A."/>
            <person name="Pangilinan J."/>
            <person name="Dilworth D."/>
            <person name="Sandor L."/>
            <person name="Poggeler S."/>
            <person name="Barry K."/>
            <person name="Grigoriev I.V."/>
            <person name="Nowrousian M."/>
        </authorList>
    </citation>
    <scope>NUCLEOTIDE SEQUENCE [LARGE SCALE GENOMIC DNA]</scope>
    <source>
        <strain evidence="13 14">CBS 389.68</strain>
    </source>
</reference>
<evidence type="ECO:0000256" key="7">
    <source>
        <dbReference type="ARBA" id="ARBA00022833"/>
    </source>
</evidence>
<dbReference type="InterPro" id="IPR032423">
    <property type="entry name" value="AAA_assoc_2"/>
</dbReference>